<keyword evidence="2" id="KW-0808">Transferase</keyword>
<sequence length="33" mass="3445">MSVAMVGHTGHAGSTLRPSRAESTATGQALEFW</sequence>
<evidence type="ECO:0000313" key="3">
    <source>
        <dbReference type="Proteomes" id="UP000183407"/>
    </source>
</evidence>
<feature type="region of interest" description="Disordered" evidence="1">
    <location>
        <begin position="1"/>
        <end position="33"/>
    </location>
</feature>
<reference evidence="3" key="1">
    <citation type="submission" date="2016-10" db="EMBL/GenBank/DDBJ databases">
        <authorList>
            <person name="Varghese N."/>
        </authorList>
    </citation>
    <scope>NUCLEOTIDE SEQUENCE [LARGE SCALE GENOMIC DNA]</scope>
    <source>
        <strain evidence="3">DSM 44719</strain>
    </source>
</reference>
<dbReference type="GO" id="GO:0004674">
    <property type="term" value="F:protein serine/threonine kinase activity"/>
    <property type="evidence" value="ECO:0007669"/>
    <property type="project" value="UniProtKB-KW"/>
</dbReference>
<evidence type="ECO:0000313" key="2">
    <source>
        <dbReference type="EMBL" id="SEC37548.1"/>
    </source>
</evidence>
<keyword evidence="2" id="KW-0418">Kinase</keyword>
<accession>A0A1H4S0F7</accession>
<dbReference type="Proteomes" id="UP000183407">
    <property type="component" value="Unassembled WGS sequence"/>
</dbReference>
<dbReference type="EMBL" id="FNTL01000004">
    <property type="protein sequence ID" value="SEC37548.1"/>
    <property type="molecule type" value="Genomic_DNA"/>
</dbReference>
<protein>
    <submittedName>
        <fullName evidence="2">Non-specific serine/threonine protein kinase</fullName>
    </submittedName>
</protein>
<name>A0A1H4S0F7_RHOJO</name>
<gene>
    <name evidence="2" type="ORF">SAMN04490220_1473</name>
</gene>
<evidence type="ECO:0000256" key="1">
    <source>
        <dbReference type="SAM" id="MobiDB-lite"/>
    </source>
</evidence>
<proteinExistence type="predicted"/>
<organism evidence="2 3">
    <name type="scientific">Rhodococcus jostii</name>
    <dbReference type="NCBI Taxonomy" id="132919"/>
    <lineage>
        <taxon>Bacteria</taxon>
        <taxon>Bacillati</taxon>
        <taxon>Actinomycetota</taxon>
        <taxon>Actinomycetes</taxon>
        <taxon>Mycobacteriales</taxon>
        <taxon>Nocardiaceae</taxon>
        <taxon>Rhodococcus</taxon>
    </lineage>
</organism>
<keyword evidence="2" id="KW-0723">Serine/threonine-protein kinase</keyword>
<dbReference type="AlphaFoldDB" id="A0A1H4S0F7"/>